<dbReference type="Proteomes" id="UP000315673">
    <property type="component" value="Chromosome"/>
</dbReference>
<feature type="compositionally biased region" description="Pro residues" evidence="1">
    <location>
        <begin position="244"/>
        <end position="254"/>
    </location>
</feature>
<proteinExistence type="predicted"/>
<dbReference type="OrthoDB" id="7566477at2"/>
<evidence type="ECO:0000313" key="2">
    <source>
        <dbReference type="EMBL" id="QDZ06598.1"/>
    </source>
</evidence>
<protein>
    <submittedName>
        <fullName evidence="2">Tetratricopeptide repeat protein</fullName>
    </submittedName>
</protein>
<evidence type="ECO:0000256" key="1">
    <source>
        <dbReference type="SAM" id="MobiDB-lite"/>
    </source>
</evidence>
<dbReference type="InterPro" id="IPR019734">
    <property type="entry name" value="TPR_rpt"/>
</dbReference>
<gene>
    <name evidence="2" type="ORF">FPZ24_03185</name>
</gene>
<reference evidence="2 3" key="1">
    <citation type="submission" date="2019-07" db="EMBL/GenBank/DDBJ databases">
        <title>Full genome sequence of Sphingomonas sp. 4R-6-7(HKS19).</title>
        <authorList>
            <person name="Im W.-T."/>
        </authorList>
    </citation>
    <scope>NUCLEOTIDE SEQUENCE [LARGE SCALE GENOMIC DNA]</scope>
    <source>
        <strain evidence="2 3">HKS19</strain>
    </source>
</reference>
<keyword evidence="3" id="KW-1185">Reference proteome</keyword>
<accession>A0A5B8LEJ3</accession>
<dbReference type="InterPro" id="IPR011990">
    <property type="entry name" value="TPR-like_helical_dom_sf"/>
</dbReference>
<name>A0A5B8LEJ3_9SPHN</name>
<organism evidence="2 3">
    <name type="scientific">Sphingomonas panacisoli</name>
    <dbReference type="NCBI Taxonomy" id="1813879"/>
    <lineage>
        <taxon>Bacteria</taxon>
        <taxon>Pseudomonadati</taxon>
        <taxon>Pseudomonadota</taxon>
        <taxon>Alphaproteobacteria</taxon>
        <taxon>Sphingomonadales</taxon>
        <taxon>Sphingomonadaceae</taxon>
        <taxon>Sphingomonas</taxon>
    </lineage>
</organism>
<dbReference type="Pfam" id="PF13428">
    <property type="entry name" value="TPR_14"/>
    <property type="match status" value="1"/>
</dbReference>
<dbReference type="Gene3D" id="1.25.40.10">
    <property type="entry name" value="Tetratricopeptide repeat domain"/>
    <property type="match status" value="1"/>
</dbReference>
<sequence length="254" mass="26422">MMIFLALALQAADTMNPTDVRYRACLDLATSNPEAARNEAERFRLAGGGARARQCLGLAYAMEERWRDAAIAFEAAAQEATTAKDPLATRYWAQAGNAWLATGEPVKAYAALNNALADGTLTGQDKGEALLDRARALVAAGQLAGARTDLDAALDNAPKDPLAWLLSATLARRMKDLPRAQNDIGEALRLSADDASVQLEAGNIAALAGDADAAKKAWEAAVKIAPTSAAGQNARAALGQFDAPPAPAPAPSSK</sequence>
<dbReference type="AlphaFoldDB" id="A0A5B8LEJ3"/>
<dbReference type="KEGG" id="spai:FPZ24_03185"/>
<dbReference type="SMART" id="SM00028">
    <property type="entry name" value="TPR"/>
    <property type="match status" value="5"/>
</dbReference>
<feature type="region of interest" description="Disordered" evidence="1">
    <location>
        <begin position="233"/>
        <end position="254"/>
    </location>
</feature>
<dbReference type="EMBL" id="CP042306">
    <property type="protein sequence ID" value="QDZ06598.1"/>
    <property type="molecule type" value="Genomic_DNA"/>
</dbReference>
<dbReference type="SUPFAM" id="SSF48452">
    <property type="entry name" value="TPR-like"/>
    <property type="match status" value="1"/>
</dbReference>
<evidence type="ECO:0000313" key="3">
    <source>
        <dbReference type="Proteomes" id="UP000315673"/>
    </source>
</evidence>